<dbReference type="GO" id="GO:0000166">
    <property type="term" value="F:nucleotide binding"/>
    <property type="evidence" value="ECO:0007669"/>
    <property type="project" value="UniProtKB-KW"/>
</dbReference>
<dbReference type="Pfam" id="PF07986">
    <property type="entry name" value="TBCC"/>
    <property type="match status" value="1"/>
</dbReference>
<dbReference type="GO" id="GO:0006892">
    <property type="term" value="P:post-Golgi vesicle-mediated transport"/>
    <property type="evidence" value="ECO:0007669"/>
    <property type="project" value="TreeGrafter"/>
</dbReference>
<dbReference type="Proteomes" id="UP000604046">
    <property type="component" value="Unassembled WGS sequence"/>
</dbReference>
<evidence type="ECO:0000259" key="5">
    <source>
        <dbReference type="PROSITE" id="PS50222"/>
    </source>
</evidence>
<keyword evidence="2" id="KW-0547">Nucleotide-binding</keyword>
<dbReference type="PANTHER" id="PTHR15440">
    <property type="entry name" value="XRP2 PROTEIN"/>
    <property type="match status" value="1"/>
</dbReference>
<comment type="similarity">
    <text evidence="1">Belongs to the TBCC family.</text>
</comment>
<keyword evidence="8" id="KW-1185">Reference proteome</keyword>
<dbReference type="InterPro" id="IPR039093">
    <property type="entry name" value="XRP2"/>
</dbReference>
<organism evidence="7 8">
    <name type="scientific">Symbiodinium natans</name>
    <dbReference type="NCBI Taxonomy" id="878477"/>
    <lineage>
        <taxon>Eukaryota</taxon>
        <taxon>Sar</taxon>
        <taxon>Alveolata</taxon>
        <taxon>Dinophyceae</taxon>
        <taxon>Suessiales</taxon>
        <taxon>Symbiodiniaceae</taxon>
        <taxon>Symbiodinium</taxon>
    </lineage>
</organism>
<dbReference type="EMBL" id="CAJNDS010002294">
    <property type="protein sequence ID" value="CAE7416445.1"/>
    <property type="molecule type" value="Genomic_DNA"/>
</dbReference>
<dbReference type="PROSITE" id="PS50222">
    <property type="entry name" value="EF_HAND_2"/>
    <property type="match status" value="1"/>
</dbReference>
<dbReference type="GO" id="GO:0005929">
    <property type="term" value="C:cilium"/>
    <property type="evidence" value="ECO:0007669"/>
    <property type="project" value="TreeGrafter"/>
</dbReference>
<feature type="domain" description="EF-hand" evidence="5">
    <location>
        <begin position="445"/>
        <end position="480"/>
    </location>
</feature>
<accession>A0A812R2N1</accession>
<feature type="compositionally biased region" description="Low complexity" evidence="4">
    <location>
        <begin position="818"/>
        <end position="827"/>
    </location>
</feature>
<feature type="region of interest" description="Disordered" evidence="4">
    <location>
        <begin position="701"/>
        <end position="728"/>
    </location>
</feature>
<protein>
    <submittedName>
        <fullName evidence="7">Rp2 protein</fullName>
    </submittedName>
</protein>
<dbReference type="AlphaFoldDB" id="A0A812R2N1"/>
<dbReference type="InterPro" id="IPR012945">
    <property type="entry name" value="Tubulin-bd_cofactor_C_dom"/>
</dbReference>
<gene>
    <name evidence="7" type="primary">rp2</name>
    <name evidence="7" type="ORF">SNAT2548_LOCUS22648</name>
</gene>
<feature type="region of interest" description="Disordered" evidence="4">
    <location>
        <begin position="372"/>
        <end position="443"/>
    </location>
</feature>
<sequence>MAPLAAKPSESEPPEPLLLLRDSLIGFRSDLDALFQAQQRHLSTRRQLQDFQGHKGDLYVRLLWSSHSQHPEDPEPTSVGIAGVGKLSNDSPNSKGARAKRHSISLAGLGGEDELRNLVFQFLTTDDSLKSAHLTQDSILDIWADELSASSARVSALIRRDGMGSDCRQFALAKDGPRWQVIQHKDLSIVEEEPADPVCAFDALREAIELDPSRGQAYAELACCLGSRRTVNLLGEEYDEKGLCVKALKLDPSLEAAQEHLGKLLQDGEQIRIRGKVYTKQSLTKASAEADKESTQRDLWDKVASDVAQCSLVEAHLTKVLAKDKAISRDLWSPVAAEIESGKLYKDFDLARAKAMDTPVGQSDAEVLLAALGADERTPPTSVDRSSAGARLNINEHDLTASPSAMTAWSASEASSDKGAAKEAKAGSSETPPKRSMLTGLSPLHRPKDLAKLFEEMDADGDGFLGKEDLLSYLRDYLGYGEAEVLAFLCAHQQDDRVDLAAFKRGLKELKPYAIHDRFNKMIVRKPGAFGGLDCVDFHVEDCSGCTCLVCEKSSEFHADGLVDCRLLIGPCENSTFVRNCENCTFWVATKQFRVRECSNCTFYLHCHTEPIIESSQDLRIAPFCAEYPGLLQHFREAKFDPSTNFWNAIYDFSGKADSANWQIPSLDACEKLIVSLTGCDDKPDGPPELTQAMLCADPLASGESQGQSMAKIPQTRPSLPVHPVGSRRVNRLMSDASTEDVSGKLVEVFPDEPLFTSVSQVEKSKHVEEDPPSSSDEVEILDLEDDDEDAEKWQARLPSGGADWRPGSNGSLPSRPAQQKARAAMAAAAEASLAPLQRGGGPANLAAKRPLGGLRLSMAAPRSSKPEEAKAAVDSSDDDDIFLSGTKPPAKSTSTSSTRPAAHAIASLDSDEDDDPLEGRSALTGKQRSLLAGGLT</sequence>
<evidence type="ECO:0000256" key="4">
    <source>
        <dbReference type="SAM" id="MobiDB-lite"/>
    </source>
</evidence>
<proteinExistence type="inferred from homology"/>
<feature type="domain" description="C-CAP/cofactor C-like" evidence="6">
    <location>
        <begin position="527"/>
        <end position="655"/>
    </location>
</feature>
<dbReference type="OrthoDB" id="194775at2759"/>
<dbReference type="InterPro" id="IPR018247">
    <property type="entry name" value="EF_Hand_1_Ca_BS"/>
</dbReference>
<dbReference type="PROSITE" id="PS51329">
    <property type="entry name" value="C_CAP_COFACTOR_C"/>
    <property type="match status" value="1"/>
</dbReference>
<feature type="compositionally biased region" description="Basic and acidic residues" evidence="4">
    <location>
        <begin position="415"/>
        <end position="425"/>
    </location>
</feature>
<reference evidence="7" key="1">
    <citation type="submission" date="2021-02" db="EMBL/GenBank/DDBJ databases">
        <authorList>
            <person name="Dougan E. K."/>
            <person name="Rhodes N."/>
            <person name="Thang M."/>
            <person name="Chan C."/>
        </authorList>
    </citation>
    <scope>NUCLEOTIDE SEQUENCE</scope>
</reference>
<dbReference type="GO" id="GO:0005509">
    <property type="term" value="F:calcium ion binding"/>
    <property type="evidence" value="ECO:0007669"/>
    <property type="project" value="InterPro"/>
</dbReference>
<evidence type="ECO:0000256" key="2">
    <source>
        <dbReference type="ARBA" id="ARBA00022741"/>
    </source>
</evidence>
<feature type="region of interest" description="Disordered" evidence="4">
    <location>
        <begin position="69"/>
        <end position="99"/>
    </location>
</feature>
<dbReference type="InterPro" id="IPR002048">
    <property type="entry name" value="EF_hand_dom"/>
</dbReference>
<comment type="caution">
    <text evidence="7">The sequence shown here is derived from an EMBL/GenBank/DDBJ whole genome shotgun (WGS) entry which is preliminary data.</text>
</comment>
<dbReference type="GO" id="GO:1990075">
    <property type="term" value="C:periciliary membrane compartment"/>
    <property type="evidence" value="ECO:0007669"/>
    <property type="project" value="TreeGrafter"/>
</dbReference>
<evidence type="ECO:0000313" key="8">
    <source>
        <dbReference type="Proteomes" id="UP000604046"/>
    </source>
</evidence>
<dbReference type="PANTHER" id="PTHR15440:SF0">
    <property type="entry name" value="PROTEIN XRP2"/>
    <property type="match status" value="1"/>
</dbReference>
<dbReference type="SMART" id="SM00673">
    <property type="entry name" value="CARP"/>
    <property type="match status" value="2"/>
</dbReference>
<dbReference type="PROSITE" id="PS00018">
    <property type="entry name" value="EF_HAND_1"/>
    <property type="match status" value="1"/>
</dbReference>
<dbReference type="GO" id="GO:0005096">
    <property type="term" value="F:GTPase activator activity"/>
    <property type="evidence" value="ECO:0007669"/>
    <property type="project" value="InterPro"/>
</dbReference>
<evidence type="ECO:0000256" key="3">
    <source>
        <dbReference type="ARBA" id="ARBA00022837"/>
    </source>
</evidence>
<dbReference type="InterPro" id="IPR006599">
    <property type="entry name" value="CARP_motif"/>
</dbReference>
<feature type="compositionally biased region" description="Low complexity" evidence="4">
    <location>
        <begin position="887"/>
        <end position="909"/>
    </location>
</feature>
<dbReference type="Gene3D" id="2.160.20.70">
    <property type="match status" value="1"/>
</dbReference>
<feature type="region of interest" description="Disordered" evidence="4">
    <location>
        <begin position="798"/>
        <end position="827"/>
    </location>
</feature>
<dbReference type="InterPro" id="IPR011992">
    <property type="entry name" value="EF-hand-dom_pair"/>
</dbReference>
<evidence type="ECO:0000313" key="7">
    <source>
        <dbReference type="EMBL" id="CAE7416445.1"/>
    </source>
</evidence>
<keyword evidence="3" id="KW-0106">Calcium</keyword>
<name>A0A812R2N1_9DINO</name>
<evidence type="ECO:0000256" key="1">
    <source>
        <dbReference type="ARBA" id="ARBA00008848"/>
    </source>
</evidence>
<evidence type="ECO:0000259" key="6">
    <source>
        <dbReference type="PROSITE" id="PS51329"/>
    </source>
</evidence>
<dbReference type="SUPFAM" id="SSF47473">
    <property type="entry name" value="EF-hand"/>
    <property type="match status" value="1"/>
</dbReference>
<feature type="region of interest" description="Disordered" evidence="4">
    <location>
        <begin position="860"/>
        <end position="937"/>
    </location>
</feature>
<feature type="non-terminal residue" evidence="7">
    <location>
        <position position="937"/>
    </location>
</feature>
<dbReference type="InterPro" id="IPR017901">
    <property type="entry name" value="C-CAP_CF_C-like"/>
</dbReference>
<dbReference type="InterPro" id="IPR016098">
    <property type="entry name" value="CAP/MinC_C"/>
</dbReference>